<gene>
    <name evidence="4" type="ORF">GFC01_02915</name>
</gene>
<keyword evidence="1 2" id="KW-0129">CBS domain</keyword>
<evidence type="ECO:0000256" key="1">
    <source>
        <dbReference type="ARBA" id="ARBA00023122"/>
    </source>
</evidence>
<feature type="domain" description="CBS" evidence="3">
    <location>
        <begin position="10"/>
        <end position="72"/>
    </location>
</feature>
<dbReference type="PANTHER" id="PTHR43080">
    <property type="entry name" value="CBS DOMAIN-CONTAINING PROTEIN CBSX3, MITOCHONDRIAL"/>
    <property type="match status" value="1"/>
</dbReference>
<proteinExistence type="predicted"/>
<dbReference type="Proteomes" id="UP000441717">
    <property type="component" value="Unassembled WGS sequence"/>
</dbReference>
<reference evidence="4 5" key="1">
    <citation type="submission" date="2019-10" db="EMBL/GenBank/DDBJ databases">
        <title>Comparative genomics of sulfur disproportionating microorganisms.</title>
        <authorList>
            <person name="Ward L.M."/>
            <person name="Bertran E."/>
            <person name="Johnston D."/>
        </authorList>
    </citation>
    <scope>NUCLEOTIDE SEQUENCE [LARGE SCALE GENOMIC DNA]</scope>
    <source>
        <strain evidence="4 5">DSM 14055</strain>
    </source>
</reference>
<dbReference type="PANTHER" id="PTHR43080:SF26">
    <property type="entry name" value="REGULATORY PROTEIN"/>
    <property type="match status" value="1"/>
</dbReference>
<dbReference type="SMART" id="SM00116">
    <property type="entry name" value="CBS"/>
    <property type="match status" value="2"/>
</dbReference>
<accession>A0A6N7INP7</accession>
<evidence type="ECO:0000259" key="3">
    <source>
        <dbReference type="PROSITE" id="PS51371"/>
    </source>
</evidence>
<dbReference type="InterPro" id="IPR051257">
    <property type="entry name" value="Diverse_CBS-Domain"/>
</dbReference>
<keyword evidence="5" id="KW-1185">Reference proteome</keyword>
<feature type="domain" description="CBS" evidence="3">
    <location>
        <begin position="102"/>
        <end position="159"/>
    </location>
</feature>
<dbReference type="AlphaFoldDB" id="A0A6N7INP7"/>
<dbReference type="EMBL" id="WHYR01000005">
    <property type="protein sequence ID" value="MQL51227.1"/>
    <property type="molecule type" value="Genomic_DNA"/>
</dbReference>
<sequence length="159" mass="17911">MTDCHAKDKMIPVRRLVKVHAEASFKEAMGALKEAVKLGQESLAIMDDDGRLIGFLTIRLVLRALDTHVVKLPGYAWTAPCLSCSAAGRMRQIGRMRVWEIMRPLREIYVLEETPVQEVALLMIKNEIHNVPVVDRELKAVGIIRSASLVDIFDSFLED</sequence>
<organism evidence="4 5">
    <name type="scientific">Desulfofundulus thermobenzoicus</name>
    <dbReference type="NCBI Taxonomy" id="29376"/>
    <lineage>
        <taxon>Bacteria</taxon>
        <taxon>Bacillati</taxon>
        <taxon>Bacillota</taxon>
        <taxon>Clostridia</taxon>
        <taxon>Eubacteriales</taxon>
        <taxon>Peptococcaceae</taxon>
        <taxon>Desulfofundulus</taxon>
    </lineage>
</organism>
<protein>
    <submittedName>
        <fullName evidence="4">CBS domain-containing protein</fullName>
    </submittedName>
</protein>
<dbReference type="PROSITE" id="PS51371">
    <property type="entry name" value="CBS"/>
    <property type="match status" value="2"/>
</dbReference>
<dbReference type="CDD" id="cd02205">
    <property type="entry name" value="CBS_pair_SF"/>
    <property type="match status" value="1"/>
</dbReference>
<dbReference type="OrthoDB" id="1808351at2"/>
<dbReference type="SUPFAM" id="SSF54631">
    <property type="entry name" value="CBS-domain pair"/>
    <property type="match status" value="1"/>
</dbReference>
<dbReference type="InterPro" id="IPR000644">
    <property type="entry name" value="CBS_dom"/>
</dbReference>
<evidence type="ECO:0000256" key="2">
    <source>
        <dbReference type="PROSITE-ProRule" id="PRU00703"/>
    </source>
</evidence>
<dbReference type="RefSeq" id="WP_152945155.1">
    <property type="nucleotide sequence ID" value="NZ_WHYR01000005.1"/>
</dbReference>
<evidence type="ECO:0000313" key="5">
    <source>
        <dbReference type="Proteomes" id="UP000441717"/>
    </source>
</evidence>
<dbReference type="InterPro" id="IPR046342">
    <property type="entry name" value="CBS_dom_sf"/>
</dbReference>
<dbReference type="Gene3D" id="3.10.580.10">
    <property type="entry name" value="CBS-domain"/>
    <property type="match status" value="1"/>
</dbReference>
<comment type="caution">
    <text evidence="4">The sequence shown here is derived from an EMBL/GenBank/DDBJ whole genome shotgun (WGS) entry which is preliminary data.</text>
</comment>
<evidence type="ECO:0000313" key="4">
    <source>
        <dbReference type="EMBL" id="MQL51227.1"/>
    </source>
</evidence>
<dbReference type="Pfam" id="PF00571">
    <property type="entry name" value="CBS"/>
    <property type="match status" value="2"/>
</dbReference>
<name>A0A6N7INP7_9FIRM</name>